<feature type="compositionally biased region" description="Polar residues" evidence="1">
    <location>
        <begin position="787"/>
        <end position="798"/>
    </location>
</feature>
<evidence type="ECO:0000313" key="3">
    <source>
        <dbReference type="Proteomes" id="UP000245942"/>
    </source>
</evidence>
<feature type="region of interest" description="Disordered" evidence="1">
    <location>
        <begin position="98"/>
        <end position="151"/>
    </location>
</feature>
<feature type="compositionally biased region" description="Low complexity" evidence="1">
    <location>
        <begin position="777"/>
        <end position="786"/>
    </location>
</feature>
<feature type="compositionally biased region" description="Basic residues" evidence="1">
    <location>
        <begin position="1"/>
        <end position="10"/>
    </location>
</feature>
<feature type="compositionally biased region" description="Basic and acidic residues" evidence="1">
    <location>
        <begin position="358"/>
        <end position="368"/>
    </location>
</feature>
<organism evidence="2 3">
    <name type="scientific">Pseudomicrostroma glucosiphilum</name>
    <dbReference type="NCBI Taxonomy" id="1684307"/>
    <lineage>
        <taxon>Eukaryota</taxon>
        <taxon>Fungi</taxon>
        <taxon>Dikarya</taxon>
        <taxon>Basidiomycota</taxon>
        <taxon>Ustilaginomycotina</taxon>
        <taxon>Exobasidiomycetes</taxon>
        <taxon>Microstromatales</taxon>
        <taxon>Microstromatales incertae sedis</taxon>
        <taxon>Pseudomicrostroma</taxon>
    </lineage>
</organism>
<name>A0A316U0H2_9BASI</name>
<feature type="region of interest" description="Disordered" evidence="1">
    <location>
        <begin position="771"/>
        <end position="840"/>
    </location>
</feature>
<evidence type="ECO:0000256" key="1">
    <source>
        <dbReference type="SAM" id="MobiDB-lite"/>
    </source>
</evidence>
<feature type="compositionally biased region" description="Polar residues" evidence="1">
    <location>
        <begin position="98"/>
        <end position="122"/>
    </location>
</feature>
<feature type="region of interest" description="Disordered" evidence="1">
    <location>
        <begin position="257"/>
        <end position="284"/>
    </location>
</feature>
<feature type="region of interest" description="Disordered" evidence="1">
    <location>
        <begin position="858"/>
        <end position="882"/>
    </location>
</feature>
<gene>
    <name evidence="2" type="ORF">BCV69DRAFT_52830</name>
</gene>
<feature type="compositionally biased region" description="Polar residues" evidence="1">
    <location>
        <begin position="171"/>
        <end position="193"/>
    </location>
</feature>
<dbReference type="GeneID" id="37017084"/>
<evidence type="ECO:0000313" key="2">
    <source>
        <dbReference type="EMBL" id="PWN18902.1"/>
    </source>
</evidence>
<feature type="compositionally biased region" description="Low complexity" evidence="1">
    <location>
        <begin position="138"/>
        <end position="150"/>
    </location>
</feature>
<protein>
    <submittedName>
        <fullName evidence="2">Uncharacterized protein</fullName>
    </submittedName>
</protein>
<feature type="compositionally biased region" description="Low complexity" evidence="1">
    <location>
        <begin position="194"/>
        <end position="212"/>
    </location>
</feature>
<feature type="compositionally biased region" description="Basic and acidic residues" evidence="1">
    <location>
        <begin position="400"/>
        <end position="414"/>
    </location>
</feature>
<accession>A0A316U0H2</accession>
<feature type="compositionally biased region" description="Polar residues" evidence="1">
    <location>
        <begin position="819"/>
        <end position="831"/>
    </location>
</feature>
<dbReference type="Proteomes" id="UP000245942">
    <property type="component" value="Unassembled WGS sequence"/>
</dbReference>
<feature type="region of interest" description="Disordered" evidence="1">
    <location>
        <begin position="608"/>
        <end position="652"/>
    </location>
</feature>
<feature type="region of interest" description="Disordered" evidence="1">
    <location>
        <begin position="697"/>
        <end position="749"/>
    </location>
</feature>
<feature type="compositionally biased region" description="Polar residues" evidence="1">
    <location>
        <begin position="861"/>
        <end position="878"/>
    </location>
</feature>
<proteinExistence type="predicted"/>
<feature type="region of interest" description="Disordered" evidence="1">
    <location>
        <begin position="343"/>
        <end position="377"/>
    </location>
</feature>
<feature type="compositionally biased region" description="Low complexity" evidence="1">
    <location>
        <begin position="59"/>
        <end position="70"/>
    </location>
</feature>
<feature type="region of interest" description="Disordered" evidence="1">
    <location>
        <begin position="398"/>
        <end position="437"/>
    </location>
</feature>
<feature type="compositionally biased region" description="Polar residues" evidence="1">
    <location>
        <begin position="623"/>
        <end position="634"/>
    </location>
</feature>
<feature type="compositionally biased region" description="Pro residues" evidence="1">
    <location>
        <begin position="526"/>
        <end position="541"/>
    </location>
</feature>
<feature type="region of interest" description="Disordered" evidence="1">
    <location>
        <begin position="498"/>
        <end position="593"/>
    </location>
</feature>
<reference evidence="2 3" key="1">
    <citation type="journal article" date="2018" name="Mol. Biol. Evol.">
        <title>Broad Genomic Sampling Reveals a Smut Pathogenic Ancestry of the Fungal Clade Ustilaginomycotina.</title>
        <authorList>
            <person name="Kijpornyongpan T."/>
            <person name="Mondo S.J."/>
            <person name="Barry K."/>
            <person name="Sandor L."/>
            <person name="Lee J."/>
            <person name="Lipzen A."/>
            <person name="Pangilinan J."/>
            <person name="LaButti K."/>
            <person name="Hainaut M."/>
            <person name="Henrissat B."/>
            <person name="Grigoriev I.V."/>
            <person name="Spatafora J.W."/>
            <person name="Aime M.C."/>
        </authorList>
    </citation>
    <scope>NUCLEOTIDE SEQUENCE [LARGE SCALE GENOMIC DNA]</scope>
    <source>
        <strain evidence="2 3">MCA 4718</strain>
    </source>
</reference>
<dbReference type="RefSeq" id="XP_025346062.1">
    <property type="nucleotide sequence ID" value="XM_025495350.1"/>
</dbReference>
<feature type="region of interest" description="Disordered" evidence="1">
    <location>
        <begin position="170"/>
        <end position="238"/>
    </location>
</feature>
<dbReference type="AlphaFoldDB" id="A0A316U0H2"/>
<feature type="compositionally biased region" description="Polar residues" evidence="1">
    <location>
        <begin position="702"/>
        <end position="723"/>
    </location>
</feature>
<feature type="region of interest" description="Disordered" evidence="1">
    <location>
        <begin position="1"/>
        <end position="73"/>
    </location>
</feature>
<keyword evidence="3" id="KW-1185">Reference proteome</keyword>
<sequence>MLSVVPRRRPTVCSSPQSGPGSHLASHRFYHGDVGMSAGGQCVSPPGSPPISAEASIRSHSPSLPSYASLLPPPPQQVHAQHYLPIMLSTSYGFMQTASPSTPAGSPVASLTTPRANPNGSRSPTPTPSPTSFLIPHSSKSGKTSGSSSKHFNASLHIHESTSKQILKKMSSVSRLRSRQAATVSTEGSVGTNSTFSTSTAPSMPSSPTTAAHVQSLPRHQDPSPPSRRHSGSSDLWGSPLDAEAVALGLVAPHLPDSLPTTPRTPLAMGSVSHAAKTHSPKMPFRRLLKAPSGFKLHHPFQHRHTQSIEEHMDDSFDQRRRPFDLNTYPALWSQADEANVLNTRSSNASKRPLPHRGTSEDQGRDRPSSSPSVSSSLLVHGKDHLLQPPLMLRSQSHSVFREEQRQSPRDRRVTRPHWATNEIHSPPRATTKTDQGARVPQTLAPSMLPFSTSLDGDVVEDCRPQSEHETLDHLFTSPASSHTWLAAQGLMFSSPNTICPRKSTEGRKGFKAVKQKRGRGRSIALPPPLAPPTGPLPPLPSANQATPPSFSLIHAPSRSDIQGREMPDSDLMTASLPSSPVKRHTRRQAHEERTVPWISQAPSAWMARGNGRRSHRVAFTGSKASPSRESNLASDLPRTPAPPSMSLKSADMRQTRSAMTSFASQIMQRSASLPEPRLCFVETVNDVFFDGSHIDDDDAEQCQTPTSGSYATVPHSLQSSRHSPLKSAADVASGVTDGRSTPAIPRRSGSLVALSDAYEAQALDDEGNATQETVGLSSLSSSPSSKGLNTTVSTLEPSSEDSELSYLPPPTSPFMPRSLTTDTPSLSMLGSDTFRDKERSKPKIEVTFGDTLVESKETIAGSSSPGEANDSISSRDSSMWEREKIKPVELDESFVGRGRSVSHTWDPETEQIVMNYLNLSSRKRSGSSVAGSTP</sequence>
<dbReference type="EMBL" id="KZ819333">
    <property type="protein sequence ID" value="PWN18902.1"/>
    <property type="molecule type" value="Genomic_DNA"/>
</dbReference>
<feature type="compositionally biased region" description="Basic residues" evidence="1">
    <location>
        <begin position="510"/>
        <end position="521"/>
    </location>
</feature>